<evidence type="ECO:0000313" key="7">
    <source>
        <dbReference type="Proteomes" id="UP000559256"/>
    </source>
</evidence>
<dbReference type="PROSITE" id="PS51387">
    <property type="entry name" value="FAD_PCMH"/>
    <property type="match status" value="1"/>
</dbReference>
<evidence type="ECO:0000256" key="3">
    <source>
        <dbReference type="ARBA" id="ARBA00022827"/>
    </source>
</evidence>
<proteinExistence type="inferred from homology"/>
<accession>A0A8H5C9L6</accession>
<organism evidence="6 7">
    <name type="scientific">Tetrapyrgos nigripes</name>
    <dbReference type="NCBI Taxonomy" id="182062"/>
    <lineage>
        <taxon>Eukaryota</taxon>
        <taxon>Fungi</taxon>
        <taxon>Dikarya</taxon>
        <taxon>Basidiomycota</taxon>
        <taxon>Agaricomycotina</taxon>
        <taxon>Agaricomycetes</taxon>
        <taxon>Agaricomycetidae</taxon>
        <taxon>Agaricales</taxon>
        <taxon>Marasmiineae</taxon>
        <taxon>Marasmiaceae</taxon>
        <taxon>Tetrapyrgos</taxon>
    </lineage>
</organism>
<dbReference type="InterPro" id="IPR006094">
    <property type="entry name" value="Oxid_FAD_bind_N"/>
</dbReference>
<evidence type="ECO:0000256" key="4">
    <source>
        <dbReference type="ARBA" id="ARBA00023002"/>
    </source>
</evidence>
<dbReference type="Proteomes" id="UP000559256">
    <property type="component" value="Unassembled WGS sequence"/>
</dbReference>
<dbReference type="OrthoDB" id="2151789at2759"/>
<dbReference type="GO" id="GO:0071949">
    <property type="term" value="F:FAD binding"/>
    <property type="evidence" value="ECO:0007669"/>
    <property type="project" value="InterPro"/>
</dbReference>
<dbReference type="EMBL" id="JAACJM010000212">
    <property type="protein sequence ID" value="KAF5337654.1"/>
    <property type="molecule type" value="Genomic_DNA"/>
</dbReference>
<dbReference type="Gene3D" id="3.40.462.20">
    <property type="match status" value="1"/>
</dbReference>
<sequence>MLPCSDTYRQRSPPRLLFPIRVFRPLKDVSGHFITIFHSFTLPVPLRAMLVPVVAATFIISALAGVSSAQSPAYNGICEQISGSISAGSGVYYKPDRLYRKGIEHFMTSSEQESSCVVEPGNTDDLGKIITILGSTRTPFAVKGGGHCSNPNGSSTEGVQIAMYRFSDVNYNANAQTVEIGTGLIWDDVYNVLIPQGVNVVGGRTSGVGVAGFTLGGGYSWLTNQYGLTVDTVVSFELVKTDGTVVTVTDSSDSDLFWALKGGLNNFGIVTKITLKTFPQGQVWGGLVIYTSNKLDEVATAVTNFAANVNDPKASIITAVNFLLTQTLVTQLIFYDGPNPPDGIFDEFLDITSLSKDVKSRDFISLFKSSPVNLTANQRGLFQNIPVVNLTANVINAMFNETKVKSTHPLFGNDLTSYLSLCSTGVTNSITTPATFISYQLEPFLPSILSHSSSASAWPPTRDVAYLPLNIDYGWLLESQDEVLRDAARQSAAHITQVALDEGQQVENAPHYVNYALYDTPIEKIYGASLDKMRSVKARVDPDDVMGLTGGFKF</sequence>
<dbReference type="InterPro" id="IPR050416">
    <property type="entry name" value="FAD-linked_Oxidoreductase"/>
</dbReference>
<dbReference type="InterPro" id="IPR016169">
    <property type="entry name" value="FAD-bd_PCMH_sub2"/>
</dbReference>
<name>A0A8H5C9L6_9AGAR</name>
<dbReference type="AlphaFoldDB" id="A0A8H5C9L6"/>
<reference evidence="6 7" key="1">
    <citation type="journal article" date="2020" name="ISME J.">
        <title>Uncovering the hidden diversity of litter-decomposition mechanisms in mushroom-forming fungi.</title>
        <authorList>
            <person name="Floudas D."/>
            <person name="Bentzer J."/>
            <person name="Ahren D."/>
            <person name="Johansson T."/>
            <person name="Persson P."/>
            <person name="Tunlid A."/>
        </authorList>
    </citation>
    <scope>NUCLEOTIDE SEQUENCE [LARGE SCALE GENOMIC DNA]</scope>
    <source>
        <strain evidence="6 7">CBS 291.85</strain>
    </source>
</reference>
<dbReference type="PANTHER" id="PTHR42973">
    <property type="entry name" value="BINDING OXIDOREDUCTASE, PUTATIVE (AFU_ORTHOLOGUE AFUA_1G17690)-RELATED"/>
    <property type="match status" value="1"/>
</dbReference>
<keyword evidence="4" id="KW-0560">Oxidoreductase</keyword>
<dbReference type="GO" id="GO:0016491">
    <property type="term" value="F:oxidoreductase activity"/>
    <property type="evidence" value="ECO:0007669"/>
    <property type="project" value="UniProtKB-KW"/>
</dbReference>
<dbReference type="Pfam" id="PF01565">
    <property type="entry name" value="FAD_binding_4"/>
    <property type="match status" value="1"/>
</dbReference>
<evidence type="ECO:0000256" key="2">
    <source>
        <dbReference type="ARBA" id="ARBA00022630"/>
    </source>
</evidence>
<keyword evidence="7" id="KW-1185">Reference proteome</keyword>
<keyword evidence="2" id="KW-0285">Flavoprotein</keyword>
<feature type="domain" description="FAD-binding PCMH-type" evidence="5">
    <location>
        <begin position="110"/>
        <end position="280"/>
    </location>
</feature>
<protein>
    <recommendedName>
        <fullName evidence="5">FAD-binding PCMH-type domain-containing protein</fullName>
    </recommendedName>
</protein>
<dbReference type="Gene3D" id="3.30.43.10">
    <property type="entry name" value="Uridine Diphospho-n-acetylenolpyruvylglucosamine Reductase, domain 2"/>
    <property type="match status" value="1"/>
</dbReference>
<keyword evidence="3" id="KW-0274">FAD</keyword>
<dbReference type="InterPro" id="IPR016166">
    <property type="entry name" value="FAD-bd_PCMH"/>
</dbReference>
<dbReference type="SUPFAM" id="SSF56176">
    <property type="entry name" value="FAD-binding/transporter-associated domain-like"/>
    <property type="match status" value="1"/>
</dbReference>
<dbReference type="Gene3D" id="3.30.465.10">
    <property type="match status" value="1"/>
</dbReference>
<comment type="caution">
    <text evidence="6">The sequence shown here is derived from an EMBL/GenBank/DDBJ whole genome shotgun (WGS) entry which is preliminary data.</text>
</comment>
<dbReference type="InterPro" id="IPR016167">
    <property type="entry name" value="FAD-bd_PCMH_sub1"/>
</dbReference>
<comment type="similarity">
    <text evidence="1">Belongs to the oxygen-dependent FAD-linked oxidoreductase family.</text>
</comment>
<dbReference type="PANTHER" id="PTHR42973:SF13">
    <property type="entry name" value="FAD-BINDING PCMH-TYPE DOMAIN-CONTAINING PROTEIN"/>
    <property type="match status" value="1"/>
</dbReference>
<dbReference type="InterPro" id="IPR036318">
    <property type="entry name" value="FAD-bd_PCMH-like_sf"/>
</dbReference>
<evidence type="ECO:0000256" key="1">
    <source>
        <dbReference type="ARBA" id="ARBA00005466"/>
    </source>
</evidence>
<gene>
    <name evidence="6" type="ORF">D9758_013012</name>
</gene>
<evidence type="ECO:0000259" key="5">
    <source>
        <dbReference type="PROSITE" id="PS51387"/>
    </source>
</evidence>
<evidence type="ECO:0000313" key="6">
    <source>
        <dbReference type="EMBL" id="KAF5337654.1"/>
    </source>
</evidence>